<proteinExistence type="predicted"/>
<name>A0A8I1DN59_BURCE</name>
<dbReference type="AlphaFoldDB" id="A0A8I1DN59"/>
<dbReference type="Proteomes" id="UP000645612">
    <property type="component" value="Unassembled WGS sequence"/>
</dbReference>
<dbReference type="EMBL" id="JAEDXG010000008">
    <property type="protein sequence ID" value="MBH9696972.1"/>
    <property type="molecule type" value="Genomic_DNA"/>
</dbReference>
<gene>
    <name evidence="1" type="ORF">JAO13_11030</name>
</gene>
<organism evidence="1 2">
    <name type="scientific">Burkholderia cepacia</name>
    <name type="common">Pseudomonas cepacia</name>
    <dbReference type="NCBI Taxonomy" id="292"/>
    <lineage>
        <taxon>Bacteria</taxon>
        <taxon>Pseudomonadati</taxon>
        <taxon>Pseudomonadota</taxon>
        <taxon>Betaproteobacteria</taxon>
        <taxon>Burkholderiales</taxon>
        <taxon>Burkholderiaceae</taxon>
        <taxon>Burkholderia</taxon>
        <taxon>Burkholderia cepacia complex</taxon>
    </lineage>
</organism>
<reference evidence="1" key="1">
    <citation type="submission" date="2020-12" db="EMBL/GenBank/DDBJ databases">
        <title>Burkholderia cepacia complex in Mexico.</title>
        <authorList>
            <person name="Estrada P."/>
        </authorList>
    </citation>
    <scope>NUCLEOTIDE SEQUENCE</scope>
    <source>
        <strain evidence="1">871</strain>
    </source>
</reference>
<protein>
    <submittedName>
        <fullName evidence="1">Uncharacterized protein</fullName>
    </submittedName>
</protein>
<comment type="caution">
    <text evidence="1">The sequence shown here is derived from an EMBL/GenBank/DDBJ whole genome shotgun (WGS) entry which is preliminary data.</text>
</comment>
<accession>A0A8I1DN59</accession>
<dbReference type="RefSeq" id="WP_165580727.1">
    <property type="nucleotide sequence ID" value="NZ_CADDZZ010000014.1"/>
</dbReference>
<sequence length="75" mass="8710">MNHAGFGRDFCLSGRDESACAEWLIDECGGIERMKNESFKGIGLIPAIRKRILFLSKRDSRIFRIFGLEDRMKWN</sequence>
<evidence type="ECO:0000313" key="1">
    <source>
        <dbReference type="EMBL" id="MBH9696972.1"/>
    </source>
</evidence>
<evidence type="ECO:0000313" key="2">
    <source>
        <dbReference type="Proteomes" id="UP000645612"/>
    </source>
</evidence>